<keyword evidence="4" id="KW-1185">Reference proteome</keyword>
<dbReference type="InterPro" id="IPR027039">
    <property type="entry name" value="Crtac1"/>
</dbReference>
<organism evidence="3 4">
    <name type="scientific">Thermogemmata fonticola</name>
    <dbReference type="NCBI Taxonomy" id="2755323"/>
    <lineage>
        <taxon>Bacteria</taxon>
        <taxon>Pseudomonadati</taxon>
        <taxon>Planctomycetota</taxon>
        <taxon>Planctomycetia</taxon>
        <taxon>Gemmatales</taxon>
        <taxon>Gemmataceae</taxon>
        <taxon>Thermogemmata</taxon>
    </lineage>
</organism>
<accession>A0A7V8VF27</accession>
<dbReference type="Pfam" id="PF13517">
    <property type="entry name" value="FG-GAP_3"/>
    <property type="match status" value="3"/>
</dbReference>
<keyword evidence="1" id="KW-0732">Signal</keyword>
<dbReference type="EMBL" id="JACEFB010000008">
    <property type="protein sequence ID" value="MBA2226845.1"/>
    <property type="molecule type" value="Genomic_DNA"/>
</dbReference>
<feature type="domain" description="ASPIC/UnbV" evidence="2">
    <location>
        <begin position="496"/>
        <end position="569"/>
    </location>
</feature>
<name>A0A7V8VF27_9BACT</name>
<comment type="caution">
    <text evidence="3">The sequence shown here is derived from an EMBL/GenBank/DDBJ whole genome shotgun (WGS) entry which is preliminary data.</text>
</comment>
<sequence length="574" mass="62298">MRMPLTFVVWLLLLFLALPVLTLTGESSAGIEEKTPFIFEDVAESAGLWPALQGIRGHGAAWGDVNGDGWLDLIVGTFGGRPGDKPNLLFLNHKGRFRLDEQPVLRLVNRATGMVFADLDNDGDLDLYIGSMPQPKNKLRGCSLFRNDGGGKFTDISAGNGACPLAFGGRSVAVLDYDGDGLLDLLVGEDPIRGYNGSTTRSTRLFRNRGQLQFEDATQAAGIPADIPGYGVVAADFNNDTWPDIFIAANSGGNRLLLNDGRGKFRAADSQVFQAGWPDAGGAGGDNMICGVCAGDVNRDGLLDLYLGQHYAHPWVEPVANRLYLHRGLRHGLPSFEDVTTKAGLVPLPLKAPHVEIQDFDNDGWPDLYASLVTFADQRSHPLIYKGLGIRGGGDVRGDEVPSFRQYALGVNDFPTPQDRQVRNSAAFFARILREKKIIYMPAGPVADFDNDGRLDLFLPNWWAEAPSLLLRNATPGGHWLQVQCDFPKGPVNRQGIGCRIYVYPAGKLGQADAMLGCREIAVGFGYASGQPALAHFGLGSQEKVDLEILLPHGQGTLTRRNVPTDQRLVVRPE</sequence>
<evidence type="ECO:0000313" key="4">
    <source>
        <dbReference type="Proteomes" id="UP000542342"/>
    </source>
</evidence>
<evidence type="ECO:0000256" key="1">
    <source>
        <dbReference type="ARBA" id="ARBA00022729"/>
    </source>
</evidence>
<protein>
    <submittedName>
        <fullName evidence="3">CRTAC1 family protein</fullName>
    </submittedName>
</protein>
<proteinExistence type="predicted"/>
<dbReference type="RefSeq" id="WP_194538284.1">
    <property type="nucleotide sequence ID" value="NZ_JACEFB010000008.1"/>
</dbReference>
<reference evidence="3 4" key="1">
    <citation type="submission" date="2020-07" db="EMBL/GenBank/DDBJ databases">
        <title>Thermogemmata thermophila gen. nov., sp. nov., a novel moderate thermophilic planctomycete from a Kamchatka hot spring.</title>
        <authorList>
            <person name="Elcheninov A.G."/>
            <person name="Podosokorskaya O.A."/>
            <person name="Kovaleva O.L."/>
            <person name="Novikov A."/>
            <person name="Bonch-Osmolovskaya E.A."/>
            <person name="Toshchakov S.V."/>
            <person name="Kublanov I.V."/>
        </authorList>
    </citation>
    <scope>NUCLEOTIDE SEQUENCE [LARGE SCALE GENOMIC DNA]</scope>
    <source>
        <strain evidence="3 4">2918</strain>
    </source>
</reference>
<dbReference type="PANTHER" id="PTHR16026">
    <property type="entry name" value="CARTILAGE ACIDIC PROTEIN 1"/>
    <property type="match status" value="1"/>
</dbReference>
<gene>
    <name evidence="3" type="ORF">H0921_11800</name>
</gene>
<dbReference type="AlphaFoldDB" id="A0A7V8VF27"/>
<dbReference type="PANTHER" id="PTHR16026:SF0">
    <property type="entry name" value="CARTILAGE ACIDIC PROTEIN 1"/>
    <property type="match status" value="1"/>
</dbReference>
<dbReference type="Pfam" id="PF07593">
    <property type="entry name" value="UnbV_ASPIC"/>
    <property type="match status" value="1"/>
</dbReference>
<evidence type="ECO:0000313" key="3">
    <source>
        <dbReference type="EMBL" id="MBA2226845.1"/>
    </source>
</evidence>
<evidence type="ECO:0000259" key="2">
    <source>
        <dbReference type="Pfam" id="PF07593"/>
    </source>
</evidence>
<dbReference type="InterPro" id="IPR013517">
    <property type="entry name" value="FG-GAP"/>
</dbReference>
<dbReference type="InterPro" id="IPR011519">
    <property type="entry name" value="UnbV_ASPIC"/>
</dbReference>
<dbReference type="Proteomes" id="UP000542342">
    <property type="component" value="Unassembled WGS sequence"/>
</dbReference>
<dbReference type="InterPro" id="IPR028994">
    <property type="entry name" value="Integrin_alpha_N"/>
</dbReference>
<dbReference type="SUPFAM" id="SSF69318">
    <property type="entry name" value="Integrin alpha N-terminal domain"/>
    <property type="match status" value="1"/>
</dbReference>
<dbReference type="Gene3D" id="2.130.10.130">
    <property type="entry name" value="Integrin alpha, N-terminal"/>
    <property type="match status" value="3"/>
</dbReference>